<gene>
    <name evidence="6" type="ORF">ACFQHK_11375</name>
</gene>
<keyword evidence="1" id="KW-0324">Glycolysis</keyword>
<dbReference type="PANTHER" id="PTHR48100">
    <property type="entry name" value="BROAD-SPECIFICITY PHOSPHATASE YOR283W-RELATED"/>
    <property type="match status" value="1"/>
</dbReference>
<evidence type="ECO:0000256" key="4">
    <source>
        <dbReference type="PIRSR" id="PIRSR613078-2"/>
    </source>
</evidence>
<keyword evidence="2" id="KW-0413">Isomerase</keyword>
<evidence type="ECO:0000313" key="7">
    <source>
        <dbReference type="Proteomes" id="UP001596406"/>
    </source>
</evidence>
<name>A0ABD5U986_9EURY</name>
<feature type="active site" description="Tele-phosphohistidine intermediate" evidence="3">
    <location>
        <position position="9"/>
    </location>
</feature>
<dbReference type="InterPro" id="IPR050275">
    <property type="entry name" value="PGM_Phosphatase"/>
</dbReference>
<protein>
    <submittedName>
        <fullName evidence="6">Histidine phosphatase family protein</fullName>
        <ecNumber evidence="6">3.1.3.-</ecNumber>
    </submittedName>
</protein>
<reference evidence="6 7" key="1">
    <citation type="journal article" date="2019" name="Int. J. Syst. Evol. Microbiol.">
        <title>The Global Catalogue of Microorganisms (GCM) 10K type strain sequencing project: providing services to taxonomists for standard genome sequencing and annotation.</title>
        <authorList>
            <consortium name="The Broad Institute Genomics Platform"/>
            <consortium name="The Broad Institute Genome Sequencing Center for Infectious Disease"/>
            <person name="Wu L."/>
            <person name="Ma J."/>
        </authorList>
    </citation>
    <scope>NUCLEOTIDE SEQUENCE [LARGE SCALE GENOMIC DNA]</scope>
    <source>
        <strain evidence="6 7">PSRA2</strain>
    </source>
</reference>
<dbReference type="InterPro" id="IPR001345">
    <property type="entry name" value="PG/BPGM_mutase_AS"/>
</dbReference>
<dbReference type="AlphaFoldDB" id="A0ABD5U986"/>
<accession>A0ABD5U986</accession>
<dbReference type="Proteomes" id="UP001596406">
    <property type="component" value="Unassembled WGS sequence"/>
</dbReference>
<evidence type="ECO:0000256" key="3">
    <source>
        <dbReference type="PIRSR" id="PIRSR613078-1"/>
    </source>
</evidence>
<dbReference type="EMBL" id="JBHSXM010000001">
    <property type="protein sequence ID" value="MFC6837105.1"/>
    <property type="molecule type" value="Genomic_DNA"/>
</dbReference>
<keyword evidence="6" id="KW-0378">Hydrolase</keyword>
<dbReference type="CDD" id="cd07067">
    <property type="entry name" value="HP_PGM_like"/>
    <property type="match status" value="1"/>
</dbReference>
<evidence type="ECO:0000256" key="2">
    <source>
        <dbReference type="ARBA" id="ARBA00023235"/>
    </source>
</evidence>
<feature type="active site" description="Proton donor/acceptor" evidence="3">
    <location>
        <position position="86"/>
    </location>
</feature>
<feature type="binding site" evidence="4">
    <location>
        <position position="59"/>
    </location>
    <ligand>
        <name>substrate</name>
    </ligand>
</feature>
<dbReference type="PANTHER" id="PTHR48100:SF1">
    <property type="entry name" value="HISTIDINE PHOSPHATASE FAMILY PROTEIN-RELATED"/>
    <property type="match status" value="1"/>
</dbReference>
<evidence type="ECO:0000313" key="6">
    <source>
        <dbReference type="EMBL" id="MFC6837105.1"/>
    </source>
</evidence>
<dbReference type="PROSITE" id="PS00175">
    <property type="entry name" value="PG_MUTASE"/>
    <property type="match status" value="1"/>
</dbReference>
<dbReference type="SMART" id="SM00855">
    <property type="entry name" value="PGAM"/>
    <property type="match status" value="1"/>
</dbReference>
<dbReference type="GO" id="GO:0016787">
    <property type="term" value="F:hydrolase activity"/>
    <property type="evidence" value="ECO:0007669"/>
    <property type="project" value="UniProtKB-KW"/>
</dbReference>
<evidence type="ECO:0000256" key="1">
    <source>
        <dbReference type="ARBA" id="ARBA00023152"/>
    </source>
</evidence>
<sequence length="217" mass="24111">MATVILMRHGETTWNRDRRMQGWAPVPLTDRGREQARAAGAHVAEQYDVDRVVVSDLHRTVETARHVNEVGGLDDVPRSFTDDWRERGVGVYQGLDYDTMRERFPNFALGEEAAYAHDETPEGGESLAGMRERVLDGWDAVAGGAGTTLVVTHGGPIQMVLGHLKGMDLPESVLTHHLDNCCLNEIRVDEEARLQYENATPWTDEEPSVGGRRDGHA</sequence>
<organism evidence="6 7">
    <name type="scientific">Halomarina ordinaria</name>
    <dbReference type="NCBI Taxonomy" id="3033939"/>
    <lineage>
        <taxon>Archaea</taxon>
        <taxon>Methanobacteriati</taxon>
        <taxon>Methanobacteriota</taxon>
        <taxon>Stenosarchaea group</taxon>
        <taxon>Halobacteria</taxon>
        <taxon>Halobacteriales</taxon>
        <taxon>Natronomonadaceae</taxon>
        <taxon>Halomarina</taxon>
    </lineage>
</organism>
<comment type="caution">
    <text evidence="6">The sequence shown here is derived from an EMBL/GenBank/DDBJ whole genome shotgun (WGS) entry which is preliminary data.</text>
</comment>
<dbReference type="Gene3D" id="3.40.50.1240">
    <property type="entry name" value="Phosphoglycerate mutase-like"/>
    <property type="match status" value="1"/>
</dbReference>
<feature type="binding site" evidence="4">
    <location>
        <begin position="8"/>
        <end position="15"/>
    </location>
    <ligand>
        <name>substrate</name>
    </ligand>
</feature>
<proteinExistence type="predicted"/>
<feature type="region of interest" description="Disordered" evidence="5">
    <location>
        <begin position="197"/>
        <end position="217"/>
    </location>
</feature>
<dbReference type="EC" id="3.1.3.-" evidence="6"/>
<dbReference type="Pfam" id="PF00300">
    <property type="entry name" value="His_Phos_1"/>
    <property type="match status" value="1"/>
</dbReference>
<dbReference type="SUPFAM" id="SSF53254">
    <property type="entry name" value="Phosphoglycerate mutase-like"/>
    <property type="match status" value="1"/>
</dbReference>
<dbReference type="RefSeq" id="WP_304448775.1">
    <property type="nucleotide sequence ID" value="NZ_JARRAH010000001.1"/>
</dbReference>
<dbReference type="InterPro" id="IPR029033">
    <property type="entry name" value="His_PPase_superfam"/>
</dbReference>
<keyword evidence="7" id="KW-1185">Reference proteome</keyword>
<evidence type="ECO:0000256" key="5">
    <source>
        <dbReference type="SAM" id="MobiDB-lite"/>
    </source>
</evidence>
<dbReference type="InterPro" id="IPR013078">
    <property type="entry name" value="His_Pase_superF_clade-1"/>
</dbReference>